<feature type="region of interest" description="Disordered" evidence="2">
    <location>
        <begin position="395"/>
        <end position="430"/>
    </location>
</feature>
<evidence type="ECO:0000313" key="3">
    <source>
        <dbReference type="EMBL" id="GAA0168871.1"/>
    </source>
</evidence>
<dbReference type="EMBL" id="BAABME010023805">
    <property type="protein sequence ID" value="GAA0168871.1"/>
    <property type="molecule type" value="Genomic_DNA"/>
</dbReference>
<evidence type="ECO:0000256" key="2">
    <source>
        <dbReference type="SAM" id="MobiDB-lite"/>
    </source>
</evidence>
<reference evidence="3 4" key="1">
    <citation type="submission" date="2024-01" db="EMBL/GenBank/DDBJ databases">
        <title>The complete chloroplast genome sequence of Lithospermum erythrorhizon: insights into the phylogenetic relationship among Boraginaceae species and the maternal lineages of purple gromwells.</title>
        <authorList>
            <person name="Okada T."/>
            <person name="Watanabe K."/>
        </authorList>
    </citation>
    <scope>NUCLEOTIDE SEQUENCE [LARGE SCALE GENOMIC DNA]</scope>
</reference>
<sequence>MEGFREGGSTTRPPVLDGTNYAYWKARMTAFLKSLDTRTWRAVCVGWTAPIVNNEGVLTIKQEDNWTIEEQELVLANDKVMHAIFNAVDLNVFKLISICTEAKTAWDILQTAYEGTLKVRMSRLQQLTTKFETLRMEEDESIAMYNNKLKDMANESFALGEPMTEEKLVRKILRTLPKRFAHKVTAIEEAQDLTLISMDELIGNLATFEITLNEEETSKRKGVALKVSPDDINEKYLGETINMLAKNFNKTLKRFNKKPFSGSNDTSVFDRNNNKWKKSANQAFTGVIEPCVTDSLHNYSEEEEDITEKELLENYNLLYTKWEELTAIYTKVDVERNKLKIENEELRKHRRAQDEEIELLNSQVNALNKEIKMMNSSTDVLEEILKVGKSTSDTTRIGYDEGSRSKPRQESKSVQRVWTQVSKTERAPTSERHRQRKVWYCKYCGKKGHIC</sequence>
<proteinExistence type="predicted"/>
<comment type="caution">
    <text evidence="3">The sequence shown here is derived from an EMBL/GenBank/DDBJ whole genome shotgun (WGS) entry which is preliminary data.</text>
</comment>
<keyword evidence="1" id="KW-0175">Coiled coil</keyword>
<accession>A0AAV3R0B3</accession>
<dbReference type="AlphaFoldDB" id="A0AAV3R0B3"/>
<dbReference type="Proteomes" id="UP001454036">
    <property type="component" value="Unassembled WGS sequence"/>
</dbReference>
<keyword evidence="4" id="KW-1185">Reference proteome</keyword>
<evidence type="ECO:0000313" key="4">
    <source>
        <dbReference type="Proteomes" id="UP001454036"/>
    </source>
</evidence>
<organism evidence="3 4">
    <name type="scientific">Lithospermum erythrorhizon</name>
    <name type="common">Purple gromwell</name>
    <name type="synonym">Lithospermum officinale var. erythrorhizon</name>
    <dbReference type="NCBI Taxonomy" id="34254"/>
    <lineage>
        <taxon>Eukaryota</taxon>
        <taxon>Viridiplantae</taxon>
        <taxon>Streptophyta</taxon>
        <taxon>Embryophyta</taxon>
        <taxon>Tracheophyta</taxon>
        <taxon>Spermatophyta</taxon>
        <taxon>Magnoliopsida</taxon>
        <taxon>eudicotyledons</taxon>
        <taxon>Gunneridae</taxon>
        <taxon>Pentapetalae</taxon>
        <taxon>asterids</taxon>
        <taxon>lamiids</taxon>
        <taxon>Boraginales</taxon>
        <taxon>Boraginaceae</taxon>
        <taxon>Boraginoideae</taxon>
        <taxon>Lithospermeae</taxon>
        <taxon>Lithospermum</taxon>
    </lineage>
</organism>
<feature type="coiled-coil region" evidence="1">
    <location>
        <begin position="332"/>
        <end position="377"/>
    </location>
</feature>
<evidence type="ECO:0008006" key="5">
    <source>
        <dbReference type="Google" id="ProtNLM"/>
    </source>
</evidence>
<dbReference type="Pfam" id="PF14223">
    <property type="entry name" value="Retrotran_gag_2"/>
    <property type="match status" value="1"/>
</dbReference>
<dbReference type="PANTHER" id="PTHR35317:SF35">
    <property type="entry name" value="DUF4219 DOMAIN-CONTAINING PROTEIN"/>
    <property type="match status" value="1"/>
</dbReference>
<feature type="compositionally biased region" description="Basic and acidic residues" evidence="2">
    <location>
        <begin position="398"/>
        <end position="413"/>
    </location>
</feature>
<protein>
    <recommendedName>
        <fullName evidence="5">Gag-pol polyprotein</fullName>
    </recommendedName>
</protein>
<gene>
    <name evidence="3" type="ORF">LIER_40661</name>
</gene>
<dbReference type="PANTHER" id="PTHR35317">
    <property type="entry name" value="OS04G0629600 PROTEIN"/>
    <property type="match status" value="1"/>
</dbReference>
<evidence type="ECO:0000256" key="1">
    <source>
        <dbReference type="SAM" id="Coils"/>
    </source>
</evidence>
<name>A0AAV3R0B3_LITER</name>